<dbReference type="InterPro" id="IPR029058">
    <property type="entry name" value="AB_hydrolase_fold"/>
</dbReference>
<evidence type="ECO:0000259" key="1">
    <source>
        <dbReference type="Pfam" id="PF12697"/>
    </source>
</evidence>
<reference evidence="2 3" key="1">
    <citation type="submission" date="2018-07" db="EMBL/GenBank/DDBJ databases">
        <title>Genome sequence of Rhodococcus rhodnii ATCC 35071 from Rhodnius prolixus.</title>
        <authorList>
            <person name="Patel V."/>
            <person name="Vogel K.J."/>
        </authorList>
    </citation>
    <scope>NUCLEOTIDE SEQUENCE [LARGE SCALE GENOMIC DNA]</scope>
    <source>
        <strain evidence="2 3">ATCC 35071</strain>
    </source>
</reference>
<dbReference type="InterPro" id="IPR000073">
    <property type="entry name" value="AB_hydrolase_1"/>
</dbReference>
<dbReference type="PRINTS" id="PR00412">
    <property type="entry name" value="EPOXHYDRLASE"/>
</dbReference>
<dbReference type="Pfam" id="PF12697">
    <property type="entry name" value="Abhydrolase_6"/>
    <property type="match status" value="1"/>
</dbReference>
<dbReference type="InterPro" id="IPR050266">
    <property type="entry name" value="AB_hydrolase_sf"/>
</dbReference>
<dbReference type="GO" id="GO:0047372">
    <property type="term" value="F:monoacylglycerol lipase activity"/>
    <property type="evidence" value="ECO:0007669"/>
    <property type="project" value="TreeGrafter"/>
</dbReference>
<dbReference type="PANTHER" id="PTHR43798:SF33">
    <property type="entry name" value="HYDROLASE, PUTATIVE (AFU_ORTHOLOGUE AFUA_2G14860)-RELATED"/>
    <property type="match status" value="1"/>
</dbReference>
<sequence>MWITDALAAPVDTGAVDVDGATVRYRAWGPVGTPGLVLVHGGAANARWWDHIGPLLTRTAIHGDPHRVVALDLTGHGDSDRREQYGLETWAREVLEVAGPAGIAGRPTVVGHSMGGMIAWVAARLFGEHLAGIAMIDSPIVERTPEEEAARAKRAFGPIKVYPTRDDALAHFRFVPPQDAAVPEVRDHIARESMREVPGGWSWKFDPALMTRSGNEHLGADDPRCRTAYLRAEHGIVTDDQMADMTARFGESAIVAEIPDAGHHVMIDRPLALVAAVRVVLAAWAATRENDSPSD</sequence>
<keyword evidence="2" id="KW-0378">Hydrolase</keyword>
<dbReference type="GO" id="GO:0016020">
    <property type="term" value="C:membrane"/>
    <property type="evidence" value="ECO:0007669"/>
    <property type="project" value="TreeGrafter"/>
</dbReference>
<feature type="domain" description="AB hydrolase-1" evidence="1">
    <location>
        <begin position="36"/>
        <end position="276"/>
    </location>
</feature>
<gene>
    <name evidence="2" type="ORF">DW322_06880</name>
</gene>
<dbReference type="EMBL" id="QRCM01000001">
    <property type="protein sequence ID" value="TXG89987.1"/>
    <property type="molecule type" value="Genomic_DNA"/>
</dbReference>
<comment type="caution">
    <text evidence="2">The sequence shown here is derived from an EMBL/GenBank/DDBJ whole genome shotgun (WGS) entry which is preliminary data.</text>
</comment>
<accession>A0A6P2CB67</accession>
<evidence type="ECO:0000313" key="2">
    <source>
        <dbReference type="EMBL" id="TXG89987.1"/>
    </source>
</evidence>
<dbReference type="PANTHER" id="PTHR43798">
    <property type="entry name" value="MONOACYLGLYCEROL LIPASE"/>
    <property type="match status" value="1"/>
</dbReference>
<name>A0A6P2CB67_9NOCA</name>
<proteinExistence type="predicted"/>
<dbReference type="InterPro" id="IPR000639">
    <property type="entry name" value="Epox_hydrolase-like"/>
</dbReference>
<dbReference type="Gene3D" id="3.40.50.1820">
    <property type="entry name" value="alpha/beta hydrolase"/>
    <property type="match status" value="1"/>
</dbReference>
<dbReference type="SUPFAM" id="SSF53474">
    <property type="entry name" value="alpha/beta-Hydrolases"/>
    <property type="match status" value="1"/>
</dbReference>
<dbReference type="Proteomes" id="UP000471120">
    <property type="component" value="Unassembled WGS sequence"/>
</dbReference>
<dbReference type="AlphaFoldDB" id="A0A6P2CB67"/>
<organism evidence="2 3">
    <name type="scientific">Rhodococcus rhodnii</name>
    <dbReference type="NCBI Taxonomy" id="38312"/>
    <lineage>
        <taxon>Bacteria</taxon>
        <taxon>Bacillati</taxon>
        <taxon>Actinomycetota</taxon>
        <taxon>Actinomycetes</taxon>
        <taxon>Mycobacteriales</taxon>
        <taxon>Nocardiaceae</taxon>
        <taxon>Rhodococcus</taxon>
    </lineage>
</organism>
<dbReference type="RefSeq" id="WP_010838367.1">
    <property type="nucleotide sequence ID" value="NZ_QRCM01000001.1"/>
</dbReference>
<protein>
    <submittedName>
        <fullName evidence="2">Alpha/beta hydrolase</fullName>
    </submittedName>
</protein>
<evidence type="ECO:0000313" key="3">
    <source>
        <dbReference type="Proteomes" id="UP000471120"/>
    </source>
</evidence>
<dbReference type="GO" id="GO:0046464">
    <property type="term" value="P:acylglycerol catabolic process"/>
    <property type="evidence" value="ECO:0007669"/>
    <property type="project" value="TreeGrafter"/>
</dbReference>